<accession>A0A0D2K822</accession>
<dbReference type="RefSeq" id="XP_013905397.1">
    <property type="nucleotide sequence ID" value="XM_014049943.1"/>
</dbReference>
<dbReference type="Gene3D" id="3.40.50.1820">
    <property type="entry name" value="alpha/beta hydrolase"/>
    <property type="match status" value="1"/>
</dbReference>
<proteinExistence type="predicted"/>
<evidence type="ECO:0000313" key="2">
    <source>
        <dbReference type="EMBL" id="KIZ06378.1"/>
    </source>
</evidence>
<keyword evidence="3" id="KW-1185">Reference proteome</keyword>
<protein>
    <submittedName>
        <fullName evidence="2">Uncharacterized protein</fullName>
    </submittedName>
</protein>
<reference evidence="2 3" key="1">
    <citation type="journal article" date="2013" name="BMC Genomics">
        <title>Reconstruction of the lipid metabolism for the microalga Monoraphidium neglectum from its genome sequence reveals characteristics suitable for biofuel production.</title>
        <authorList>
            <person name="Bogen C."/>
            <person name="Al-Dilaimi A."/>
            <person name="Albersmeier A."/>
            <person name="Wichmann J."/>
            <person name="Grundmann M."/>
            <person name="Rupp O."/>
            <person name="Lauersen K.J."/>
            <person name="Blifernez-Klassen O."/>
            <person name="Kalinowski J."/>
            <person name="Goesmann A."/>
            <person name="Mussgnug J.H."/>
            <person name="Kruse O."/>
        </authorList>
    </citation>
    <scope>NUCLEOTIDE SEQUENCE [LARGE SCALE GENOMIC DNA]</scope>
    <source>
        <strain evidence="2 3">SAG 48.87</strain>
    </source>
</reference>
<dbReference type="AlphaFoldDB" id="A0A0D2K822"/>
<dbReference type="KEGG" id="mng:MNEG_1578"/>
<feature type="region of interest" description="Disordered" evidence="1">
    <location>
        <begin position="1"/>
        <end position="25"/>
    </location>
</feature>
<dbReference type="EMBL" id="KK100380">
    <property type="protein sequence ID" value="KIZ06378.1"/>
    <property type="molecule type" value="Genomic_DNA"/>
</dbReference>
<dbReference type="OrthoDB" id="2498029at2759"/>
<sequence>MQTVNALNRTTLQQQQPPQPQEQDPDNYIRIRDQLLGAGWVVVAPTTDLLDVLGRKVGYEASKDAGSAPSKLPVKLQMLFLGHSLGGACSILAAAKLQSDKIRGVVLLSAQVSKMRQSPVNDDIWLLDGNKRSTDAAVAFFKNEFPRDTPLIIVSPDRDVLAPRPTLECLFKVAAQARKGEQVALFEIKGDHTGYEDKLDLPTDFTFQGARVPLPGLLQAAVKGALSAINLFVIPIAETVLLAARKQKDVTAQVLQQIIDPIFNYKDIKNSLVVKTTADTDLQYQAKFTVAQEEYDNLKEAIAHNIKRNLPLELLLGGYAVAQATASTLAARLLSQSTGASGETQLGLLIISGLTFALAYENALLVAGRYIAGPLNDPNHARASASSPAQAKAAQQAADARIDALRGLSEWRFLAHSGAPLAVIAGLNLAGRAGVGWAADPVYEGLVGLGVLGVVAVSSVRNTAFLTIAPRWARGILRFAHDRGSLDFTKVVPVLLTNLVLIALGVQAAGEDPAAWPFAVGPVLSLLLNAWPSAKDGELVDPNSKRLPQFVTGNAGEVVLFASMVATEYLLRGR</sequence>
<dbReference type="InterPro" id="IPR029058">
    <property type="entry name" value="AB_hydrolase_fold"/>
</dbReference>
<organism evidence="2 3">
    <name type="scientific">Monoraphidium neglectum</name>
    <dbReference type="NCBI Taxonomy" id="145388"/>
    <lineage>
        <taxon>Eukaryota</taxon>
        <taxon>Viridiplantae</taxon>
        <taxon>Chlorophyta</taxon>
        <taxon>core chlorophytes</taxon>
        <taxon>Chlorophyceae</taxon>
        <taxon>CS clade</taxon>
        <taxon>Sphaeropleales</taxon>
        <taxon>Selenastraceae</taxon>
        <taxon>Monoraphidium</taxon>
    </lineage>
</organism>
<name>A0A0D2K822_9CHLO</name>
<dbReference type="Proteomes" id="UP000054498">
    <property type="component" value="Unassembled WGS sequence"/>
</dbReference>
<evidence type="ECO:0000313" key="3">
    <source>
        <dbReference type="Proteomes" id="UP000054498"/>
    </source>
</evidence>
<evidence type="ECO:0000256" key="1">
    <source>
        <dbReference type="SAM" id="MobiDB-lite"/>
    </source>
</evidence>
<gene>
    <name evidence="2" type="ORF">MNEG_1578</name>
</gene>
<dbReference type="SUPFAM" id="SSF53474">
    <property type="entry name" value="alpha/beta-Hydrolases"/>
    <property type="match status" value="1"/>
</dbReference>
<feature type="compositionally biased region" description="Polar residues" evidence="1">
    <location>
        <begin position="1"/>
        <end position="12"/>
    </location>
</feature>
<dbReference type="GeneID" id="25733475"/>